<evidence type="ECO:0000313" key="2">
    <source>
        <dbReference type="EMBL" id="CAL1603909.1"/>
    </source>
</evidence>
<dbReference type="Pfam" id="PF10441">
    <property type="entry name" value="Urb2"/>
    <property type="match status" value="1"/>
</dbReference>
<gene>
    <name evidence="2" type="ORF">KC01_LOCUS31508</name>
</gene>
<dbReference type="EMBL" id="OZ035826">
    <property type="protein sequence ID" value="CAL1603909.1"/>
    <property type="molecule type" value="Genomic_DNA"/>
</dbReference>
<reference evidence="2 3" key="1">
    <citation type="submission" date="2024-04" db="EMBL/GenBank/DDBJ databases">
        <authorList>
            <person name="Waldvogel A.-M."/>
            <person name="Schoenle A."/>
        </authorList>
    </citation>
    <scope>NUCLEOTIDE SEQUENCE [LARGE SCALE GENOMIC DNA]</scope>
</reference>
<name>A0AAV2LUE7_KNICA</name>
<feature type="domain" description="Nucleolar 27S pre-rRNA processing Urb2/Npa2 C-terminal" evidence="1">
    <location>
        <begin position="385"/>
        <end position="566"/>
    </location>
</feature>
<keyword evidence="3" id="KW-1185">Reference proteome</keyword>
<dbReference type="Proteomes" id="UP001497482">
    <property type="component" value="Chromosome 4"/>
</dbReference>
<dbReference type="InterPro" id="IPR016024">
    <property type="entry name" value="ARM-type_fold"/>
</dbReference>
<organism evidence="2 3">
    <name type="scientific">Knipowitschia caucasica</name>
    <name type="common">Caucasian dwarf goby</name>
    <name type="synonym">Pomatoschistus caucasicus</name>
    <dbReference type="NCBI Taxonomy" id="637954"/>
    <lineage>
        <taxon>Eukaryota</taxon>
        <taxon>Metazoa</taxon>
        <taxon>Chordata</taxon>
        <taxon>Craniata</taxon>
        <taxon>Vertebrata</taxon>
        <taxon>Euteleostomi</taxon>
        <taxon>Actinopterygii</taxon>
        <taxon>Neopterygii</taxon>
        <taxon>Teleostei</taxon>
        <taxon>Neoteleostei</taxon>
        <taxon>Acanthomorphata</taxon>
        <taxon>Gobiaria</taxon>
        <taxon>Gobiiformes</taxon>
        <taxon>Gobioidei</taxon>
        <taxon>Gobiidae</taxon>
        <taxon>Gobiinae</taxon>
        <taxon>Knipowitschia</taxon>
    </lineage>
</organism>
<dbReference type="SUPFAM" id="SSF48371">
    <property type="entry name" value="ARM repeat"/>
    <property type="match status" value="1"/>
</dbReference>
<dbReference type="PANTHER" id="PTHR15682">
    <property type="entry name" value="UNHEALTHY RIBOSOME BIOGENESIS PROTEIN 2 HOMOLOG"/>
    <property type="match status" value="1"/>
</dbReference>
<sequence>MAAIYSGIHLKLKSTQTPWEDKIKLARFAWISPQCLLPNKEQVLLDWCTHALTGYYNKKVEFSQTVLEGLWCYLDELLHSKKLHSFLKQGKSVSLRLNMAQLLLERLQDYEQSQSVAAVGLSTLLNVYQGILSTPTLSSVFTTKFELMVSLLSRFYRLMAEMLLKQAQPSIPAWYRCLKTLLGLNHLILEPDLEQLLSLAWINMDCTDTRVSRAKQVLLGSLLQTYTKLRQLPKFFSDLVSVIIEQTAENNESQDLDTLFSTILNSSQSLLTARWLSLSDLCVLEPDVQKLLCHLVEKCSSERFSLLLMQIKEGLDTGNIEGGNYREVLSTVILIKMMFCCPLPEPCFNALWLIAPQIISKMMFLVRSSSLDASLNLPFTVPVVAAVTTLLRQGEGVIVNPHHVTMFLGALQCVPLDRLAPAVYEETFTAIHEALFAIIKCHPQVMLKAAPSFLNVFYRLVSSIMQEGKQRKECYTDNGVSLRCSRLVQRMYSHIAAASEEFTTLSSFIVAQYVTELQKVTLQPDVKLHLTEGIYMILDLCLEQDIKFLMAGLHTGVREVFNELHTEARCSRTERRFARTAPQPEPL</sequence>
<evidence type="ECO:0000313" key="3">
    <source>
        <dbReference type="Proteomes" id="UP001497482"/>
    </source>
</evidence>
<dbReference type="GO" id="GO:0042254">
    <property type="term" value="P:ribosome biogenesis"/>
    <property type="evidence" value="ECO:0007669"/>
    <property type="project" value="TreeGrafter"/>
</dbReference>
<dbReference type="AlphaFoldDB" id="A0AAV2LUE7"/>
<proteinExistence type="predicted"/>
<dbReference type="InterPro" id="IPR052609">
    <property type="entry name" value="Ribosome_Biogenesis_Reg"/>
</dbReference>
<dbReference type="InterPro" id="IPR018849">
    <property type="entry name" value="Urb2/Npa2_C"/>
</dbReference>
<dbReference type="GO" id="GO:0005730">
    <property type="term" value="C:nucleolus"/>
    <property type="evidence" value="ECO:0007669"/>
    <property type="project" value="TreeGrafter"/>
</dbReference>
<dbReference type="PANTHER" id="PTHR15682:SF2">
    <property type="entry name" value="UNHEALTHY RIBOSOME BIOGENESIS PROTEIN 2 HOMOLOG"/>
    <property type="match status" value="1"/>
</dbReference>
<protein>
    <recommendedName>
        <fullName evidence="1">Nucleolar 27S pre-rRNA processing Urb2/Npa2 C-terminal domain-containing protein</fullName>
    </recommendedName>
</protein>
<evidence type="ECO:0000259" key="1">
    <source>
        <dbReference type="Pfam" id="PF10441"/>
    </source>
</evidence>
<accession>A0AAV2LUE7</accession>